<evidence type="ECO:0000313" key="4">
    <source>
        <dbReference type="Proteomes" id="UP000266188"/>
    </source>
</evidence>
<feature type="domain" description="Wings apart-like protein C-terminal" evidence="2">
    <location>
        <begin position="190"/>
        <end position="271"/>
    </location>
</feature>
<dbReference type="InterPro" id="IPR022771">
    <property type="entry name" value="WAPL_C"/>
</dbReference>
<evidence type="ECO:0000313" key="3">
    <source>
        <dbReference type="EMBL" id="RJE18231.1"/>
    </source>
</evidence>
<dbReference type="STRING" id="2070753.A0A3A2ZM55"/>
<keyword evidence="4" id="KW-1185">Reference proteome</keyword>
<organism evidence="3 4">
    <name type="scientific">Aspergillus sclerotialis</name>
    <dbReference type="NCBI Taxonomy" id="2070753"/>
    <lineage>
        <taxon>Eukaryota</taxon>
        <taxon>Fungi</taxon>
        <taxon>Dikarya</taxon>
        <taxon>Ascomycota</taxon>
        <taxon>Pezizomycotina</taxon>
        <taxon>Eurotiomycetes</taxon>
        <taxon>Eurotiomycetidae</taxon>
        <taxon>Eurotiales</taxon>
        <taxon>Aspergillaceae</taxon>
        <taxon>Aspergillus</taxon>
        <taxon>Aspergillus subgen. Polypaecilum</taxon>
    </lineage>
</organism>
<proteinExistence type="predicted"/>
<protein>
    <recommendedName>
        <fullName evidence="2">Wings apart-like protein C-terminal domain-containing protein</fullName>
    </recommendedName>
</protein>
<feature type="compositionally biased region" description="Low complexity" evidence="1">
    <location>
        <begin position="116"/>
        <end position="131"/>
    </location>
</feature>
<reference evidence="4" key="1">
    <citation type="submission" date="2017-02" db="EMBL/GenBank/DDBJ databases">
        <authorList>
            <person name="Tafer H."/>
            <person name="Lopandic K."/>
        </authorList>
    </citation>
    <scope>NUCLEOTIDE SEQUENCE [LARGE SCALE GENOMIC DNA]</scope>
    <source>
        <strain evidence="4">CBS 366.77</strain>
    </source>
</reference>
<sequence length="276" mass="30790">MSYYLDQRKRKKLDFDEPPTILSDSTTPRNPSNNDNFPNFSSDNDLRKQSLISADTAAGITASTRKRMVDSLGIMEQQMKEPTPLSTANGTTLDHSCTVREKDLDTNSYGSDTYDSSQQSAISSSTQSRNSRVTYARERSFLNDHSSVGSSKDEALSDSLTQNYRPERPRPSPQSRLYSHNDEDNNSGSVRGLHELRKAGENARFRSSVDSIFDDIEEAINSNLDPSNGFVQLCTKLLDPNSVRCFLNYGLERRFLQCIISDLDTVPASFASAPTN</sequence>
<dbReference type="Gene3D" id="1.25.10.10">
    <property type="entry name" value="Leucine-rich Repeat Variant"/>
    <property type="match status" value="1"/>
</dbReference>
<dbReference type="OrthoDB" id="5976022at2759"/>
<feature type="region of interest" description="Disordered" evidence="1">
    <location>
        <begin position="1"/>
        <end position="44"/>
    </location>
</feature>
<evidence type="ECO:0000259" key="2">
    <source>
        <dbReference type="Pfam" id="PF07814"/>
    </source>
</evidence>
<feature type="compositionally biased region" description="Low complexity" evidence="1">
    <location>
        <begin position="30"/>
        <end position="43"/>
    </location>
</feature>
<dbReference type="EMBL" id="MVGC01000594">
    <property type="protein sequence ID" value="RJE18231.1"/>
    <property type="molecule type" value="Genomic_DNA"/>
</dbReference>
<dbReference type="InterPro" id="IPR011989">
    <property type="entry name" value="ARM-like"/>
</dbReference>
<feature type="compositionally biased region" description="Polar residues" evidence="1">
    <location>
        <begin position="106"/>
        <end position="115"/>
    </location>
</feature>
<comment type="caution">
    <text evidence="3">The sequence shown here is derived from an EMBL/GenBank/DDBJ whole genome shotgun (WGS) entry which is preliminary data.</text>
</comment>
<name>A0A3A2ZM55_9EURO</name>
<accession>A0A3A2ZM55</accession>
<dbReference type="Pfam" id="PF07814">
    <property type="entry name" value="WAPL"/>
    <property type="match status" value="1"/>
</dbReference>
<evidence type="ECO:0000256" key="1">
    <source>
        <dbReference type="SAM" id="MobiDB-lite"/>
    </source>
</evidence>
<dbReference type="AlphaFoldDB" id="A0A3A2ZM55"/>
<feature type="region of interest" description="Disordered" evidence="1">
    <location>
        <begin position="100"/>
        <end position="191"/>
    </location>
</feature>
<gene>
    <name evidence="3" type="ORF">PHISCL_09428</name>
</gene>
<dbReference type="Proteomes" id="UP000266188">
    <property type="component" value="Unassembled WGS sequence"/>
</dbReference>